<dbReference type="InterPro" id="IPR036047">
    <property type="entry name" value="F-box-like_dom_sf"/>
</dbReference>
<dbReference type="InterPro" id="IPR053781">
    <property type="entry name" value="F-box_AtFBL13-like"/>
</dbReference>
<dbReference type="Proteomes" id="UP000554482">
    <property type="component" value="Unassembled WGS sequence"/>
</dbReference>
<dbReference type="InterPro" id="IPR053197">
    <property type="entry name" value="F-box_SCFL_complex_component"/>
</dbReference>
<dbReference type="PROSITE" id="PS50181">
    <property type="entry name" value="FBOX"/>
    <property type="match status" value="1"/>
</dbReference>
<feature type="domain" description="F-box" evidence="2">
    <location>
        <begin position="24"/>
        <end position="60"/>
    </location>
</feature>
<feature type="region of interest" description="Disordered" evidence="1">
    <location>
        <begin position="1"/>
        <end position="24"/>
    </location>
</feature>
<dbReference type="CDD" id="cd22160">
    <property type="entry name" value="F-box_AtFBL13-like"/>
    <property type="match status" value="1"/>
</dbReference>
<dbReference type="OrthoDB" id="612216at2759"/>
<evidence type="ECO:0000256" key="1">
    <source>
        <dbReference type="SAM" id="MobiDB-lite"/>
    </source>
</evidence>
<sequence length="411" mass="46689">MKTTSHSSSRSFKRKRLKTEKSSEDRISSLPDEIIHHIFSFMDMRDVVRTSILSNRWKTLWLSTSNLNFSFSLCSVCKEWDVVMLFDSQCDSCKKTRKSSMDFVDRVLMFRESCNIDKFNLFCTLEKLDGARLHTWVLAALKRNAQSLILQLYGCFIPIELPSKLFTSNSTVLKLLLNNSSGAPPAKLPNSICTSSRIKDLELKGVSFPNANADGELILSCPVLENLCITECQLNNIKIFKISTPLLESLECAYLYTRHYHSCQVNTCTPNLKRIMVKARSFGVNSMLDYCLENLTSLASAEVSFDSIDAPKKVWSKWLMKVLSGVHNVESLKLTDRSFQLLADFPESFKKLSDIFSNLKFVVLDKPGSLYAQAVLKHLFGNDIQWRLERGGVFTVGEKKMDGKTTFPENI</sequence>
<dbReference type="Pfam" id="PF00646">
    <property type="entry name" value="F-box"/>
    <property type="match status" value="1"/>
</dbReference>
<dbReference type="AlphaFoldDB" id="A0A7J6X226"/>
<dbReference type="EMBL" id="JABWDY010006298">
    <property type="protein sequence ID" value="KAF5203779.1"/>
    <property type="molecule type" value="Genomic_DNA"/>
</dbReference>
<evidence type="ECO:0000313" key="4">
    <source>
        <dbReference type="Proteomes" id="UP000554482"/>
    </source>
</evidence>
<dbReference type="SUPFAM" id="SSF81383">
    <property type="entry name" value="F-box domain"/>
    <property type="match status" value="1"/>
</dbReference>
<name>A0A7J6X226_THATH</name>
<dbReference type="PANTHER" id="PTHR34223">
    <property type="entry name" value="OS11G0201299 PROTEIN"/>
    <property type="match status" value="1"/>
</dbReference>
<keyword evidence="4" id="KW-1185">Reference proteome</keyword>
<dbReference type="Gene3D" id="1.20.1280.50">
    <property type="match status" value="1"/>
</dbReference>
<proteinExistence type="predicted"/>
<accession>A0A7J6X226</accession>
<feature type="compositionally biased region" description="Low complexity" evidence="1">
    <location>
        <begin position="1"/>
        <end position="10"/>
    </location>
</feature>
<dbReference type="SMART" id="SM00256">
    <property type="entry name" value="FBOX"/>
    <property type="match status" value="1"/>
</dbReference>
<gene>
    <name evidence="3" type="ORF">FRX31_006635</name>
</gene>
<comment type="caution">
    <text evidence="3">The sequence shown here is derived from an EMBL/GenBank/DDBJ whole genome shotgun (WGS) entry which is preliminary data.</text>
</comment>
<dbReference type="InterPro" id="IPR001810">
    <property type="entry name" value="F-box_dom"/>
</dbReference>
<evidence type="ECO:0000259" key="2">
    <source>
        <dbReference type="PROSITE" id="PS50181"/>
    </source>
</evidence>
<reference evidence="3 4" key="1">
    <citation type="submission" date="2020-06" db="EMBL/GenBank/DDBJ databases">
        <title>Transcriptomic and genomic resources for Thalictrum thalictroides and T. hernandezii: Facilitating candidate gene discovery in an emerging model plant lineage.</title>
        <authorList>
            <person name="Arias T."/>
            <person name="Riano-Pachon D.M."/>
            <person name="Di Stilio V.S."/>
        </authorList>
    </citation>
    <scope>NUCLEOTIDE SEQUENCE [LARGE SCALE GENOMIC DNA]</scope>
    <source>
        <strain evidence="4">cv. WT478/WT964</strain>
        <tissue evidence="3">Leaves</tissue>
    </source>
</reference>
<protein>
    <submittedName>
        <fullName evidence="3">F-box/LRR-repeat protein</fullName>
    </submittedName>
</protein>
<dbReference type="PANTHER" id="PTHR34223:SF51">
    <property type="entry name" value="OS06G0556300 PROTEIN"/>
    <property type="match status" value="1"/>
</dbReference>
<organism evidence="3 4">
    <name type="scientific">Thalictrum thalictroides</name>
    <name type="common">Rue-anemone</name>
    <name type="synonym">Anemone thalictroides</name>
    <dbReference type="NCBI Taxonomy" id="46969"/>
    <lineage>
        <taxon>Eukaryota</taxon>
        <taxon>Viridiplantae</taxon>
        <taxon>Streptophyta</taxon>
        <taxon>Embryophyta</taxon>
        <taxon>Tracheophyta</taxon>
        <taxon>Spermatophyta</taxon>
        <taxon>Magnoliopsida</taxon>
        <taxon>Ranunculales</taxon>
        <taxon>Ranunculaceae</taxon>
        <taxon>Thalictroideae</taxon>
        <taxon>Thalictrum</taxon>
    </lineage>
</organism>
<evidence type="ECO:0000313" key="3">
    <source>
        <dbReference type="EMBL" id="KAF5203779.1"/>
    </source>
</evidence>